<keyword evidence="2" id="KW-1185">Reference proteome</keyword>
<protein>
    <submittedName>
        <fullName evidence="1">Uncharacterized protein</fullName>
    </submittedName>
</protein>
<dbReference type="Proteomes" id="UP001281447">
    <property type="component" value="Unassembled WGS sequence"/>
</dbReference>
<reference evidence="1 2" key="1">
    <citation type="submission" date="2023-10" db="EMBL/GenBank/DDBJ databases">
        <title>Virgibacillus halophilus 5B73C genome.</title>
        <authorList>
            <person name="Miliotis G."/>
            <person name="Sengupta P."/>
            <person name="Hameed A."/>
            <person name="Chuvochina M."/>
            <person name="Mcdonagh F."/>
            <person name="Simpson A.C."/>
            <person name="Singh N.K."/>
            <person name="Rekha P.D."/>
            <person name="Raman K."/>
            <person name="Hugenholtz P."/>
            <person name="Venkateswaran K."/>
        </authorList>
    </citation>
    <scope>NUCLEOTIDE SEQUENCE [LARGE SCALE GENOMIC DNA]</scope>
    <source>
        <strain evidence="1 2">5B73C</strain>
    </source>
</reference>
<evidence type="ECO:0000313" key="2">
    <source>
        <dbReference type="Proteomes" id="UP001281447"/>
    </source>
</evidence>
<proteinExistence type="predicted"/>
<accession>A0ABU5C7Y6</accession>
<comment type="caution">
    <text evidence="1">The sequence shown here is derived from an EMBL/GenBank/DDBJ whole genome shotgun (WGS) entry which is preliminary data.</text>
</comment>
<gene>
    <name evidence="1" type="ORF">RWE15_14510</name>
</gene>
<sequence>MKVNLKIKEDNTVQTVQHEIEDMNILQITQAIKKIKEMFDIAQKDDHLQALLVEVFDESQKR</sequence>
<organism evidence="1 2">
    <name type="scientific">Tigheibacillus halophilus</name>
    <dbReference type="NCBI Taxonomy" id="361280"/>
    <lineage>
        <taxon>Bacteria</taxon>
        <taxon>Bacillati</taxon>
        <taxon>Bacillota</taxon>
        <taxon>Bacilli</taxon>
        <taxon>Bacillales</taxon>
        <taxon>Bacillaceae</taxon>
        <taxon>Tigheibacillus</taxon>
    </lineage>
</organism>
<name>A0ABU5C7Y6_9BACI</name>
<evidence type="ECO:0000313" key="1">
    <source>
        <dbReference type="EMBL" id="MDY0395429.1"/>
    </source>
</evidence>
<dbReference type="EMBL" id="JAWDIP010000003">
    <property type="protein sequence ID" value="MDY0395429.1"/>
    <property type="molecule type" value="Genomic_DNA"/>
</dbReference>